<dbReference type="InterPro" id="IPR023997">
    <property type="entry name" value="TonB-dep_OMP_SusC/RagA_CS"/>
</dbReference>
<dbReference type="InterPro" id="IPR018247">
    <property type="entry name" value="EF_Hand_1_Ca_BS"/>
</dbReference>
<dbReference type="Pfam" id="PF07715">
    <property type="entry name" value="Plug"/>
    <property type="match status" value="1"/>
</dbReference>
<evidence type="ECO:0000313" key="3">
    <source>
        <dbReference type="EMBL" id="SUB80122.1"/>
    </source>
</evidence>
<feature type="domain" description="TonB-dependent receptor plug" evidence="2">
    <location>
        <begin position="110"/>
        <end position="213"/>
    </location>
</feature>
<keyword evidence="1" id="KW-0732">Signal</keyword>
<dbReference type="NCBIfam" id="TIGR04056">
    <property type="entry name" value="OMP_RagA_SusC"/>
    <property type="match status" value="1"/>
</dbReference>
<feature type="signal peptide" evidence="1">
    <location>
        <begin position="1"/>
        <end position="20"/>
    </location>
</feature>
<evidence type="ECO:0000259" key="2">
    <source>
        <dbReference type="Pfam" id="PF07715"/>
    </source>
</evidence>
<gene>
    <name evidence="3" type="ORF">NCTC13063_01403</name>
</gene>
<dbReference type="PROSITE" id="PS00018">
    <property type="entry name" value="EF_HAND_1"/>
    <property type="match status" value="1"/>
</dbReference>
<dbReference type="Proteomes" id="UP000255283">
    <property type="component" value="Unassembled WGS sequence"/>
</dbReference>
<evidence type="ECO:0000313" key="4">
    <source>
        <dbReference type="Proteomes" id="UP000255283"/>
    </source>
</evidence>
<evidence type="ECO:0000256" key="1">
    <source>
        <dbReference type="SAM" id="SignalP"/>
    </source>
</evidence>
<dbReference type="InterPro" id="IPR037066">
    <property type="entry name" value="Plug_dom_sf"/>
</dbReference>
<organism evidence="3 4">
    <name type="scientific">Segatella buccae</name>
    <dbReference type="NCBI Taxonomy" id="28126"/>
    <lineage>
        <taxon>Bacteria</taxon>
        <taxon>Pseudomonadati</taxon>
        <taxon>Bacteroidota</taxon>
        <taxon>Bacteroidia</taxon>
        <taxon>Bacteroidales</taxon>
        <taxon>Prevotellaceae</taxon>
        <taxon>Segatella</taxon>
    </lineage>
</organism>
<feature type="chain" id="PRO_5043029309" evidence="1">
    <location>
        <begin position="21"/>
        <end position="998"/>
    </location>
</feature>
<dbReference type="InterPro" id="IPR023996">
    <property type="entry name" value="TonB-dep_OMP_SusC/RagA"/>
</dbReference>
<protein>
    <submittedName>
        <fullName evidence="3">TonB-linked outer membrane protein, SusC/RagA family</fullName>
    </submittedName>
</protein>
<accession>A0AAQ1UIR5</accession>
<dbReference type="Gene3D" id="2.170.130.10">
    <property type="entry name" value="TonB-dependent receptor, plug domain"/>
    <property type="match status" value="1"/>
</dbReference>
<proteinExistence type="predicted"/>
<reference evidence="3 4" key="1">
    <citation type="submission" date="2018-06" db="EMBL/GenBank/DDBJ databases">
        <authorList>
            <consortium name="Pathogen Informatics"/>
            <person name="Doyle S."/>
        </authorList>
    </citation>
    <scope>NUCLEOTIDE SEQUENCE [LARGE SCALE GENOMIC DNA]</scope>
    <source>
        <strain evidence="3 4">NCTC13063</strain>
    </source>
</reference>
<name>A0AAQ1UIR5_9BACT</name>
<dbReference type="RefSeq" id="WP_115153681.1">
    <property type="nucleotide sequence ID" value="NZ_UGTJ01000001.1"/>
</dbReference>
<dbReference type="InterPro" id="IPR012910">
    <property type="entry name" value="Plug_dom"/>
</dbReference>
<dbReference type="NCBIfam" id="TIGR04057">
    <property type="entry name" value="SusC_RagA_signa"/>
    <property type="match status" value="1"/>
</dbReference>
<dbReference type="EMBL" id="UGTJ01000001">
    <property type="protein sequence ID" value="SUB80122.1"/>
    <property type="molecule type" value="Genomic_DNA"/>
</dbReference>
<dbReference type="SUPFAM" id="SSF56935">
    <property type="entry name" value="Porins"/>
    <property type="match status" value="1"/>
</dbReference>
<sequence>MNKKKILVPLFATCALQAMAQTAGSITGVVVDQWNKPISGAVVMDANDPLNAVPTRKDGSFTISGSKTLKVQAPNRSEKVVEAGDGKVVVKMDYASRPVYTGTGKVLTEKESTASVAGAWGSDLNHRSTKDIGQSLFGQVLGLQTLQQSARFAGVSTTNYVRGLQSTNSSPLIIVDGIEREITDITPEEVDHVSVLKDAAAAALYGYKGANGVLVITTKRGLYDKREISASYDHSFNWQARRPKFVDGFTYAGAVNEARANEGATAVYDENALNAYKNGTLPYNFPNVDWVGETMRDVSSTDNFNLTFRGGGMKFRYYTLFNLINSNGYIKQPNLNDGYSTQEKYMKANIRSNWDIDLSPKTKLAVNLLGTLAESNYPGDNANIWNAIYSMPSGAVPVKTEDGLWGGSSQFAGTLNPVALATGAAYSKNHRRTFDADLTLTQNLDAFLDGLYGSFRLAYDNTSLITENRSKLYNYGMNTVTGWNTDGTVASVNKYKQTVTSESMAENSDLTSYNRLFNFYAQLAYDKTFGKHSIYAQGRWEYEYKNYQGLNTTNYRMTASLFTHYGFLSRYFFDTSWAYAGSNKLALGHKWTLSPTFSAAWVASDEAWAKDLGWLDFLKVRASYGVQNTDAIPYEDYWEQLYKYSGVGYRVGSEFGLGNARYEMSRLASQASLHERADKFNIGLDATLFGGLDVTMDFFSQQRNNIWVEASGKYTAVLGVEAPYEAAEKISSHGFELGLNYIKNVTSDLTVNVGGNFTYNKNKVKEMLEEPRAFENLVMTGKPYGQLTGLQAIGLFKDEADIAASPRQNFGPVYPGDIKYKDVNGDNVIDANDVTSIGYNTLCPEIYYSFKLGADYKNFGFTALFQGAGNFSAMMSSSLVRPSASGNSISTEYYNNRWTPENPTAKYPRLSYESSSNNNRNSSFWLVDRSFLKLRYVEAYYNLPQSVLNRIKFISKAKVYVRGIDLLCFDKVKVADPETPNTLYPTSRSIVAGLSLDF</sequence>
<comment type="caution">
    <text evidence="3">The sequence shown here is derived from an EMBL/GenBank/DDBJ whole genome shotgun (WGS) entry which is preliminary data.</text>
</comment>
<dbReference type="AlphaFoldDB" id="A0AAQ1UIR5"/>